<dbReference type="InterPro" id="IPR029063">
    <property type="entry name" value="SAM-dependent_MTases_sf"/>
</dbReference>
<dbReference type="InterPro" id="IPR050210">
    <property type="entry name" value="tRNA_Adenine-N(6)_MTase"/>
</dbReference>
<dbReference type="OrthoDB" id="9777257at2"/>
<dbReference type="RefSeq" id="WP_048313372.1">
    <property type="nucleotide sequence ID" value="NZ_CP119526.1"/>
</dbReference>
<dbReference type="InterPro" id="IPR007848">
    <property type="entry name" value="Small_mtfrase_dom"/>
</dbReference>
<dbReference type="Proteomes" id="UP000035996">
    <property type="component" value="Unassembled WGS sequence"/>
</dbReference>
<evidence type="ECO:0000313" key="2">
    <source>
        <dbReference type="EMBL" id="KMM35971.1"/>
    </source>
</evidence>
<accession>A0A0J6CIC5</accession>
<dbReference type="EMBL" id="LELK01000012">
    <property type="protein sequence ID" value="KMM35971.1"/>
    <property type="molecule type" value="Genomic_DNA"/>
</dbReference>
<proteinExistence type="predicted"/>
<gene>
    <name evidence="2" type="ORF">AB986_19755</name>
</gene>
<dbReference type="STRING" id="157733.AB986_19755"/>
<protein>
    <recommendedName>
        <fullName evidence="1">Methyltransferase small domain-containing protein</fullName>
    </recommendedName>
</protein>
<organism evidence="2 3">
    <name type="scientific">Guptibacillus hwajinpoensis</name>
    <dbReference type="NCBI Taxonomy" id="208199"/>
    <lineage>
        <taxon>Bacteria</taxon>
        <taxon>Bacillati</taxon>
        <taxon>Bacillota</taxon>
        <taxon>Bacilli</taxon>
        <taxon>Bacillales</taxon>
        <taxon>Guptibacillaceae</taxon>
        <taxon>Guptibacillus</taxon>
    </lineage>
</organism>
<keyword evidence="3" id="KW-1185">Reference proteome</keyword>
<dbReference type="PANTHER" id="PTHR47739">
    <property type="entry name" value="TRNA1(VAL) (ADENINE(37)-N6)-METHYLTRANSFERASE"/>
    <property type="match status" value="1"/>
</dbReference>
<reference evidence="2" key="1">
    <citation type="submission" date="2015-06" db="EMBL/GenBank/DDBJ databases">
        <authorList>
            <person name="Liu B."/>
            <person name="Wang J."/>
            <person name="Zhu Y."/>
            <person name="Liu G."/>
            <person name="Chen Q."/>
            <person name="Zheng C."/>
            <person name="Che J."/>
            <person name="Ge C."/>
            <person name="Shi H."/>
            <person name="Pan Z."/>
            <person name="Liu X."/>
        </authorList>
    </citation>
    <scope>NUCLEOTIDE SEQUENCE [LARGE SCALE GENOMIC DNA]</scope>
    <source>
        <strain evidence="2">DSM 16346</strain>
    </source>
</reference>
<dbReference type="GO" id="GO:0008168">
    <property type="term" value="F:methyltransferase activity"/>
    <property type="evidence" value="ECO:0007669"/>
    <property type="project" value="InterPro"/>
</dbReference>
<dbReference type="PANTHER" id="PTHR47739:SF1">
    <property type="entry name" value="TRNA1(VAL) (ADENINE(37)-N6)-METHYLTRANSFERASE"/>
    <property type="match status" value="1"/>
</dbReference>
<evidence type="ECO:0000259" key="1">
    <source>
        <dbReference type="Pfam" id="PF05175"/>
    </source>
</evidence>
<evidence type="ECO:0000313" key="3">
    <source>
        <dbReference type="Proteomes" id="UP000035996"/>
    </source>
</evidence>
<dbReference type="PATRIC" id="fig|157733.3.peg.2111"/>
<sequence>MQLNDDERIDYVIQDELQIIQSPTVFSFSLDALLLASFAWVPIKRGKIIDLCTGNGIIPLLLSRQSEISIEGVEIQERLYDMGTRSVVLNQLENQITLHRADLRDLPIELKRESYDAVTCNPPYFKSKRNEQRNLNEHLTIARHEVMCTLEDVIQSCSSLAKQGGKVSLVHRPERLLDIMTLMRKYRIEPKRMQLVYPKAGKEANTLLIEGIKDGKPDLKVLPPFTVYNGDNTYTDEMRAVYEEL</sequence>
<feature type="domain" description="Methyltransferase small" evidence="1">
    <location>
        <begin position="17"/>
        <end position="137"/>
    </location>
</feature>
<dbReference type="AlphaFoldDB" id="A0A0J6CIC5"/>
<dbReference type="CDD" id="cd02440">
    <property type="entry name" value="AdoMet_MTases"/>
    <property type="match status" value="1"/>
</dbReference>
<dbReference type="Gene3D" id="3.40.50.150">
    <property type="entry name" value="Vaccinia Virus protein VP39"/>
    <property type="match status" value="1"/>
</dbReference>
<dbReference type="Pfam" id="PF05175">
    <property type="entry name" value="MTS"/>
    <property type="match status" value="1"/>
</dbReference>
<comment type="caution">
    <text evidence="2">The sequence shown here is derived from an EMBL/GenBank/DDBJ whole genome shotgun (WGS) entry which is preliminary data.</text>
</comment>
<dbReference type="SUPFAM" id="SSF53335">
    <property type="entry name" value="S-adenosyl-L-methionine-dependent methyltransferases"/>
    <property type="match status" value="1"/>
</dbReference>
<name>A0A0J6CIC5_9BACL</name>